<evidence type="ECO:0000259" key="8">
    <source>
        <dbReference type="PROSITE" id="PS50235"/>
    </source>
</evidence>
<proteinExistence type="predicted"/>
<evidence type="ECO:0000256" key="2">
    <source>
        <dbReference type="ARBA" id="ARBA00012759"/>
    </source>
</evidence>
<name>A0A9P1H3D4_9PEZI</name>
<dbReference type="PANTHER" id="PTHR24006:SF687">
    <property type="entry name" value="UBIQUITIN CARBOXYL-TERMINAL HYDROLASE 10"/>
    <property type="match status" value="1"/>
</dbReference>
<dbReference type="OrthoDB" id="429671at2759"/>
<protein>
    <recommendedName>
        <fullName evidence="2">ubiquitinyl hydrolase 1</fullName>
        <ecNumber evidence="2">3.4.19.12</ecNumber>
    </recommendedName>
</protein>
<gene>
    <name evidence="9" type="ORF">PPNO1_LOCUS4978</name>
</gene>
<reference evidence="9" key="1">
    <citation type="submission" date="2022-11" db="EMBL/GenBank/DDBJ databases">
        <authorList>
            <person name="Scott C."/>
            <person name="Bruce N."/>
        </authorList>
    </citation>
    <scope>NUCLEOTIDE SEQUENCE</scope>
</reference>
<dbReference type="InterPro" id="IPR028889">
    <property type="entry name" value="USP"/>
</dbReference>
<feature type="compositionally biased region" description="Low complexity" evidence="7">
    <location>
        <begin position="125"/>
        <end position="139"/>
    </location>
</feature>
<feature type="domain" description="USP" evidence="8">
    <location>
        <begin position="373"/>
        <end position="771"/>
    </location>
</feature>
<dbReference type="AlphaFoldDB" id="A0A9P1H3D4"/>
<dbReference type="Proteomes" id="UP000838763">
    <property type="component" value="Unassembled WGS sequence"/>
</dbReference>
<evidence type="ECO:0000256" key="4">
    <source>
        <dbReference type="ARBA" id="ARBA00022786"/>
    </source>
</evidence>
<dbReference type="GO" id="GO:0005829">
    <property type="term" value="C:cytosol"/>
    <property type="evidence" value="ECO:0007669"/>
    <property type="project" value="TreeGrafter"/>
</dbReference>
<dbReference type="InterPro" id="IPR018200">
    <property type="entry name" value="USP_CS"/>
</dbReference>
<feature type="region of interest" description="Disordered" evidence="7">
    <location>
        <begin position="1"/>
        <end position="29"/>
    </location>
</feature>
<dbReference type="PANTHER" id="PTHR24006">
    <property type="entry name" value="UBIQUITIN CARBOXYL-TERMINAL HYDROLASE"/>
    <property type="match status" value="1"/>
</dbReference>
<dbReference type="GO" id="GO:0005634">
    <property type="term" value="C:nucleus"/>
    <property type="evidence" value="ECO:0007669"/>
    <property type="project" value="TreeGrafter"/>
</dbReference>
<evidence type="ECO:0000313" key="9">
    <source>
        <dbReference type="EMBL" id="CAI4215265.1"/>
    </source>
</evidence>
<feature type="compositionally biased region" description="Low complexity" evidence="7">
    <location>
        <begin position="248"/>
        <end position="285"/>
    </location>
</feature>
<comment type="caution">
    <text evidence="9">The sequence shown here is derived from an EMBL/GenBank/DDBJ whole genome shotgun (WGS) entry which is preliminary data.</text>
</comment>
<dbReference type="GO" id="GO:0004843">
    <property type="term" value="F:cysteine-type deubiquitinase activity"/>
    <property type="evidence" value="ECO:0007669"/>
    <property type="project" value="UniProtKB-EC"/>
</dbReference>
<accession>A0A9P1H3D4</accession>
<feature type="region of interest" description="Disordered" evidence="7">
    <location>
        <begin position="95"/>
        <end position="299"/>
    </location>
</feature>
<evidence type="ECO:0000256" key="1">
    <source>
        <dbReference type="ARBA" id="ARBA00000707"/>
    </source>
</evidence>
<keyword evidence="3" id="KW-0645">Protease</keyword>
<evidence type="ECO:0000256" key="5">
    <source>
        <dbReference type="ARBA" id="ARBA00022801"/>
    </source>
</evidence>
<dbReference type="GO" id="GO:0016579">
    <property type="term" value="P:protein deubiquitination"/>
    <property type="evidence" value="ECO:0007669"/>
    <property type="project" value="InterPro"/>
</dbReference>
<dbReference type="EMBL" id="CALLCH030000012">
    <property type="protein sequence ID" value="CAI4215265.1"/>
    <property type="molecule type" value="Genomic_DNA"/>
</dbReference>
<feature type="compositionally biased region" description="Basic residues" evidence="7">
    <location>
        <begin position="15"/>
        <end position="29"/>
    </location>
</feature>
<evidence type="ECO:0000256" key="3">
    <source>
        <dbReference type="ARBA" id="ARBA00022670"/>
    </source>
</evidence>
<sequence>MPTGPSHGGGGGGGRGRRGPQHYHQHYHQHQPMHYYHNPIPPYQAPYYPPMHHHAQYQNGAMQSHGYMPYQAAPPYGRSPPPMHQYVPMMGVSVQQNYSSRQSQNSPVLSTPYQPPPIPAPIPSHTPSSTHSPHLSQPPEQEPEHHTPVVEERPPFRAPIPWLSRPDEPFPKRTLKKSRRKQMQPLAGGSSVELPVEQHEGAANEAARVTAADLAKSQEAEAAQVAKDTAATKPEPVISQDHPTDAESTIPSTPASTQAAATASPQSAKSATRPAVPVVPVLPKVGPKETKASTSGPKSWASLLSGSASAMKSSGAAAAAAASAASAGAAAGMAAFQNGGFSGLSRAGSESLAEALRAYRVGASSSVTQIEPRGLTNGGNMCYMNSVLQVLLFCTPFYDFLDQVSKNAVHSFKSETPLIDAMIVFMREFRVIASASADQLQEAIKGKDRTYGDPLTPNFLYDEMKRSKWFATLEQGHQQDAEEFLGWLLQALDDECSKVMGVGTPAKAPSTSGDSATEQDDAVWLEVGPRQRSVITRSSGSASSSPISKIFGGLLRSELRVPGLKPSITTEPYQPLQLDIGSPHVHTITDALKGLTSQEKLQGDFNSLRGKNVEAYKQVLIDELPPVLILHLKRFQFDAAGGTLKIAKSVGHYTADVRRQDGSQWIRIDDTKIEPVRAEDVARGGTEEEVAKETRRDGNVNGGAGNRFGAMNDEDTGDDEGWKQVPSGANGGPKRWSNVVNGGGKATAKTKSGQDGNNDKSVAYILFYQRI</sequence>
<feature type="compositionally biased region" description="Gly residues" evidence="7">
    <location>
        <begin position="1"/>
        <end position="14"/>
    </location>
</feature>
<evidence type="ECO:0000313" key="10">
    <source>
        <dbReference type="Proteomes" id="UP000838763"/>
    </source>
</evidence>
<dbReference type="PROSITE" id="PS50235">
    <property type="entry name" value="USP_3"/>
    <property type="match status" value="1"/>
</dbReference>
<comment type="catalytic activity">
    <reaction evidence="1">
        <text>Thiol-dependent hydrolysis of ester, thioester, amide, peptide and isopeptide bonds formed by the C-terminal Gly of ubiquitin (a 76-residue protein attached to proteins as an intracellular targeting signal).</text>
        <dbReference type="EC" id="3.4.19.12"/>
    </reaction>
</comment>
<feature type="compositionally biased region" description="Basic residues" evidence="7">
    <location>
        <begin position="173"/>
        <end position="182"/>
    </location>
</feature>
<dbReference type="Gene3D" id="3.90.70.10">
    <property type="entry name" value="Cysteine proteinases"/>
    <property type="match status" value="1"/>
</dbReference>
<keyword evidence="6" id="KW-0788">Thiol protease</keyword>
<dbReference type="SUPFAM" id="SSF54001">
    <property type="entry name" value="Cysteine proteinases"/>
    <property type="match status" value="1"/>
</dbReference>
<evidence type="ECO:0000256" key="6">
    <source>
        <dbReference type="ARBA" id="ARBA00022807"/>
    </source>
</evidence>
<feature type="compositionally biased region" description="Low complexity" evidence="7">
    <location>
        <begin position="95"/>
        <end position="112"/>
    </location>
</feature>
<feature type="compositionally biased region" description="Basic and acidic residues" evidence="7">
    <location>
        <begin position="142"/>
        <end position="155"/>
    </location>
</feature>
<keyword evidence="4" id="KW-0833">Ubl conjugation pathway</keyword>
<feature type="region of interest" description="Disordered" evidence="7">
    <location>
        <begin position="680"/>
        <end position="759"/>
    </location>
</feature>
<feature type="compositionally biased region" description="Pro residues" evidence="7">
    <location>
        <begin position="113"/>
        <end position="124"/>
    </location>
</feature>
<dbReference type="Pfam" id="PF00443">
    <property type="entry name" value="UCH"/>
    <property type="match status" value="1"/>
</dbReference>
<dbReference type="InterPro" id="IPR038765">
    <property type="entry name" value="Papain-like_cys_pep_sf"/>
</dbReference>
<dbReference type="InterPro" id="IPR001394">
    <property type="entry name" value="Peptidase_C19_UCH"/>
</dbReference>
<dbReference type="EC" id="3.4.19.12" evidence="2"/>
<dbReference type="PROSITE" id="PS00972">
    <property type="entry name" value="USP_1"/>
    <property type="match status" value="1"/>
</dbReference>
<dbReference type="GO" id="GO:0006508">
    <property type="term" value="P:proteolysis"/>
    <property type="evidence" value="ECO:0007669"/>
    <property type="project" value="UniProtKB-KW"/>
</dbReference>
<evidence type="ECO:0000256" key="7">
    <source>
        <dbReference type="SAM" id="MobiDB-lite"/>
    </source>
</evidence>
<dbReference type="InterPro" id="IPR050164">
    <property type="entry name" value="Peptidase_C19"/>
</dbReference>
<feature type="compositionally biased region" description="Basic and acidic residues" evidence="7">
    <location>
        <begin position="680"/>
        <end position="698"/>
    </location>
</feature>
<organism evidence="9 10">
    <name type="scientific">Parascedosporium putredinis</name>
    <dbReference type="NCBI Taxonomy" id="1442378"/>
    <lineage>
        <taxon>Eukaryota</taxon>
        <taxon>Fungi</taxon>
        <taxon>Dikarya</taxon>
        <taxon>Ascomycota</taxon>
        <taxon>Pezizomycotina</taxon>
        <taxon>Sordariomycetes</taxon>
        <taxon>Hypocreomycetidae</taxon>
        <taxon>Microascales</taxon>
        <taxon>Microascaceae</taxon>
        <taxon>Parascedosporium</taxon>
    </lineage>
</organism>
<keyword evidence="5" id="KW-0378">Hydrolase</keyword>
<keyword evidence="10" id="KW-1185">Reference proteome</keyword>